<dbReference type="InterPro" id="IPR027521">
    <property type="entry name" value="Usb1"/>
</dbReference>
<proteinExistence type="inferred from homology"/>
<dbReference type="GO" id="GO:1990838">
    <property type="term" value="F:poly(U)-specific exoribonuclease activity, producing 3' uridine cyclic phosphate ends"/>
    <property type="evidence" value="ECO:0007669"/>
    <property type="project" value="UniProtKB-UniRule"/>
</dbReference>
<dbReference type="Gene3D" id="3.90.1140.10">
    <property type="entry name" value="Cyclic phosphodiesterase"/>
    <property type="match status" value="1"/>
</dbReference>
<keyword evidence="2 5" id="KW-0378">Hydrolase</keyword>
<sequence length="294" mass="32567">MLVDYSESSSDSDQPFKSKNVGTRKRKAEDAAPVQVEPKPPPRLPASFHSLYAANVRTSATDDPTLHAGRTRQVPHVVGNWSTHVYLEWSPSKTEVGILDKVLEKAAEALGSGSGIAGTQIHSFLRSDLGALLPLHVSLSAPLVLKTEQKIAFQESLLSKLTKTHLKPFTVHVIGLDWVSNETRSRFFLVLRLTKPDNDELNMLLSVCNAVARQFGLATLYDSSRSPQKIDNTHAFHISIAWTLQQPDDQAQGQPVDIGVDELRGLTMKFSFLKLKIGNFVADIPFAKHRDWEP</sequence>
<evidence type="ECO:0000256" key="6">
    <source>
        <dbReference type="SAM" id="MobiDB-lite"/>
    </source>
</evidence>
<dbReference type="EC" id="3.1.4.-" evidence="5"/>
<dbReference type="STRING" id="1182542.W9XD17"/>
<evidence type="ECO:0000313" key="8">
    <source>
        <dbReference type="Proteomes" id="UP000019478"/>
    </source>
</evidence>
<dbReference type="Pfam" id="PF09749">
    <property type="entry name" value="HVSL"/>
    <property type="match status" value="1"/>
</dbReference>
<reference evidence="7 8" key="1">
    <citation type="submission" date="2013-03" db="EMBL/GenBank/DDBJ databases">
        <title>The Genome Sequence of Capronia epimyces CBS 606.96.</title>
        <authorList>
            <consortium name="The Broad Institute Genomics Platform"/>
            <person name="Cuomo C."/>
            <person name="de Hoog S."/>
            <person name="Gorbushina A."/>
            <person name="Walker B."/>
            <person name="Young S.K."/>
            <person name="Zeng Q."/>
            <person name="Gargeya S."/>
            <person name="Fitzgerald M."/>
            <person name="Haas B."/>
            <person name="Abouelleil A."/>
            <person name="Allen A.W."/>
            <person name="Alvarado L."/>
            <person name="Arachchi H.M."/>
            <person name="Berlin A.M."/>
            <person name="Chapman S.B."/>
            <person name="Gainer-Dewar J."/>
            <person name="Goldberg J."/>
            <person name="Griggs A."/>
            <person name="Gujja S."/>
            <person name="Hansen M."/>
            <person name="Howarth C."/>
            <person name="Imamovic A."/>
            <person name="Ireland A."/>
            <person name="Larimer J."/>
            <person name="McCowan C."/>
            <person name="Murphy C."/>
            <person name="Pearson M."/>
            <person name="Poon T.W."/>
            <person name="Priest M."/>
            <person name="Roberts A."/>
            <person name="Saif S."/>
            <person name="Shea T."/>
            <person name="Sisk P."/>
            <person name="Sykes S."/>
            <person name="Wortman J."/>
            <person name="Nusbaum C."/>
            <person name="Birren B."/>
        </authorList>
    </citation>
    <scope>NUCLEOTIDE SEQUENCE [LARGE SCALE GENOMIC DNA]</scope>
    <source>
        <strain evidence="7 8">CBS 606.96</strain>
    </source>
</reference>
<dbReference type="GO" id="GO:0005634">
    <property type="term" value="C:nucleus"/>
    <property type="evidence" value="ECO:0007669"/>
    <property type="project" value="UniProtKB-SubCell"/>
</dbReference>
<dbReference type="PANTHER" id="PTHR13522:SF3">
    <property type="entry name" value="U6 SNRNA PHOSPHODIESTERASE 1"/>
    <property type="match status" value="1"/>
</dbReference>
<dbReference type="eggNOG" id="KOG3102">
    <property type="taxonomic scope" value="Eukaryota"/>
</dbReference>
<feature type="active site" description="Proton donor/acceptor" evidence="5">
    <location>
        <position position="136"/>
    </location>
</feature>
<evidence type="ECO:0000256" key="4">
    <source>
        <dbReference type="ARBA" id="ARBA00023242"/>
    </source>
</evidence>
<evidence type="ECO:0000256" key="3">
    <source>
        <dbReference type="ARBA" id="ARBA00023239"/>
    </source>
</evidence>
<dbReference type="HOGENOM" id="CLU_050234_1_0_1"/>
<gene>
    <name evidence="5" type="primary">USB1</name>
    <name evidence="7" type="ORF">A1O3_09508</name>
</gene>
<keyword evidence="8" id="KW-1185">Reference proteome</keyword>
<dbReference type="PANTHER" id="PTHR13522">
    <property type="entry name" value="U6 SNRNA PHOSPHODIESTERASE 1"/>
    <property type="match status" value="1"/>
</dbReference>
<evidence type="ECO:0000256" key="1">
    <source>
        <dbReference type="ARBA" id="ARBA00022722"/>
    </source>
</evidence>
<organism evidence="7 8">
    <name type="scientific">Capronia epimyces CBS 606.96</name>
    <dbReference type="NCBI Taxonomy" id="1182542"/>
    <lineage>
        <taxon>Eukaryota</taxon>
        <taxon>Fungi</taxon>
        <taxon>Dikarya</taxon>
        <taxon>Ascomycota</taxon>
        <taxon>Pezizomycotina</taxon>
        <taxon>Eurotiomycetes</taxon>
        <taxon>Chaetothyriomycetidae</taxon>
        <taxon>Chaetothyriales</taxon>
        <taxon>Herpotrichiellaceae</taxon>
        <taxon>Capronia</taxon>
    </lineage>
</organism>
<feature type="active site" description="Proton donor/acceptor" evidence="5">
    <location>
        <position position="237"/>
    </location>
</feature>
<name>W9XD17_9EURO</name>
<feature type="region of interest" description="Disordered" evidence="6">
    <location>
        <begin position="1"/>
        <end position="45"/>
    </location>
</feature>
<evidence type="ECO:0000256" key="2">
    <source>
        <dbReference type="ARBA" id="ARBA00022801"/>
    </source>
</evidence>
<dbReference type="GeneID" id="19173592"/>
<comment type="subcellular location">
    <subcellularLocation>
        <location evidence="5">Nucleus</location>
    </subcellularLocation>
</comment>
<dbReference type="GO" id="GO:0016829">
    <property type="term" value="F:lyase activity"/>
    <property type="evidence" value="ECO:0007669"/>
    <property type="project" value="UniProtKB-KW"/>
</dbReference>
<comment type="caution">
    <text evidence="7">The sequence shown here is derived from an EMBL/GenBank/DDBJ whole genome shotgun (WGS) entry which is preliminary data.</text>
</comment>
<comment type="function">
    <text evidence="5">Phosphodiesterase responsible for the U6 snRNA 3' end processing. Acts as an exoribonuclease (RNase) responsible for trimming the poly(U) tract of the last nucleotides in the pre-U6 snRNA molecule, leading to the formation of mature U6 snRNA.</text>
</comment>
<dbReference type="AlphaFoldDB" id="W9XD17"/>
<protein>
    <recommendedName>
        <fullName evidence="5">U6 snRNA phosphodiesterase</fullName>
        <ecNumber evidence="5">3.1.4.-</ecNumber>
    </recommendedName>
</protein>
<dbReference type="HAMAP" id="MF_03040">
    <property type="entry name" value="USB1"/>
    <property type="match status" value="1"/>
</dbReference>
<dbReference type="EMBL" id="AMGY01000009">
    <property type="protein sequence ID" value="EXJ78347.1"/>
    <property type="molecule type" value="Genomic_DNA"/>
</dbReference>
<dbReference type="RefSeq" id="XP_007737792.1">
    <property type="nucleotide sequence ID" value="XM_007739602.1"/>
</dbReference>
<dbReference type="GO" id="GO:0034477">
    <property type="term" value="P:U6 snRNA 3'-end processing"/>
    <property type="evidence" value="ECO:0007669"/>
    <property type="project" value="UniProtKB-UniRule"/>
</dbReference>
<evidence type="ECO:0000313" key="7">
    <source>
        <dbReference type="EMBL" id="EXJ78347.1"/>
    </source>
</evidence>
<dbReference type="Proteomes" id="UP000019478">
    <property type="component" value="Unassembled WGS sequence"/>
</dbReference>
<comment type="similarity">
    <text evidence="5">Belongs to the 2H phosphoesterase superfamily. USB1 family.</text>
</comment>
<keyword evidence="3" id="KW-0456">Lyase</keyword>
<feature type="compositionally biased region" description="Polar residues" evidence="6">
    <location>
        <begin position="1"/>
        <end position="21"/>
    </location>
</feature>
<accession>W9XD17</accession>
<dbReference type="OrthoDB" id="49151at2759"/>
<keyword evidence="1 5" id="KW-0540">Nuclease</keyword>
<evidence type="ECO:0000256" key="5">
    <source>
        <dbReference type="HAMAP-Rule" id="MF_03040"/>
    </source>
</evidence>
<keyword evidence="4 5" id="KW-0539">Nucleus</keyword>